<dbReference type="GO" id="GO:0004222">
    <property type="term" value="F:metalloendopeptidase activity"/>
    <property type="evidence" value="ECO:0007669"/>
    <property type="project" value="TreeGrafter"/>
</dbReference>
<evidence type="ECO:0000313" key="4">
    <source>
        <dbReference type="EMBL" id="RZS93783.1"/>
    </source>
</evidence>
<dbReference type="Pfam" id="PF01476">
    <property type="entry name" value="LysM"/>
    <property type="match status" value="1"/>
</dbReference>
<dbReference type="RefSeq" id="WP_165389050.1">
    <property type="nucleotide sequence ID" value="NZ_SGXE01000002.1"/>
</dbReference>
<dbReference type="Proteomes" id="UP000292262">
    <property type="component" value="Unassembled WGS sequence"/>
</dbReference>
<dbReference type="EMBL" id="SGXE01000002">
    <property type="protein sequence ID" value="RZS93783.1"/>
    <property type="molecule type" value="Genomic_DNA"/>
</dbReference>
<name>A0A4Q7P1Q0_9FLAO</name>
<dbReference type="CDD" id="cd00118">
    <property type="entry name" value="LysM"/>
    <property type="match status" value="1"/>
</dbReference>
<evidence type="ECO:0000256" key="1">
    <source>
        <dbReference type="ARBA" id="ARBA00022729"/>
    </source>
</evidence>
<organism evidence="4 5">
    <name type="scientific">Aquimarina brevivitae</name>
    <dbReference type="NCBI Taxonomy" id="323412"/>
    <lineage>
        <taxon>Bacteria</taxon>
        <taxon>Pseudomonadati</taxon>
        <taxon>Bacteroidota</taxon>
        <taxon>Flavobacteriia</taxon>
        <taxon>Flavobacteriales</taxon>
        <taxon>Flavobacteriaceae</taxon>
        <taxon>Aquimarina</taxon>
    </lineage>
</organism>
<dbReference type="InterPro" id="IPR016047">
    <property type="entry name" value="M23ase_b-sheet_dom"/>
</dbReference>
<dbReference type="AlphaFoldDB" id="A0A4Q7P1Q0"/>
<dbReference type="Pfam" id="PF01551">
    <property type="entry name" value="Peptidase_M23"/>
    <property type="match status" value="1"/>
</dbReference>
<dbReference type="InterPro" id="IPR050570">
    <property type="entry name" value="Cell_wall_metabolism_enzyme"/>
</dbReference>
<accession>A0A4Q7P1Q0</accession>
<evidence type="ECO:0000313" key="5">
    <source>
        <dbReference type="Proteomes" id="UP000292262"/>
    </source>
</evidence>
<dbReference type="SMART" id="SM00257">
    <property type="entry name" value="LysM"/>
    <property type="match status" value="1"/>
</dbReference>
<feature type="chain" id="PRO_5020424055" evidence="2">
    <location>
        <begin position="27"/>
        <end position="318"/>
    </location>
</feature>
<dbReference type="PANTHER" id="PTHR21666">
    <property type="entry name" value="PEPTIDASE-RELATED"/>
    <property type="match status" value="1"/>
</dbReference>
<evidence type="ECO:0000259" key="3">
    <source>
        <dbReference type="PROSITE" id="PS51782"/>
    </source>
</evidence>
<sequence>MIRIKVLIVLSLLPFCSFSQSTLNYADDNFIGFTTITTSDGLLQLPIFKGCNCDNLTLASALDESDAEEVLGDMTGFWETDRFNPFTEEVNYPFVLQFQTDSFAAPVNKKMHVTSRYGWRRGRPHRGIDIDLVTGDDVKSILSGKVRYVGYTSGFGNTVVVRHYNGLETVYAHLSSFTVSVNQEIEKGHIIGKGGVSGNARGSHLHLEVRYYGNTINPEYLFDFSESSKIHANSIYVTEKWTSPRYHRSTRQSKIEVCTTLQEAEKFTPAKNEIYVVKKGDTLYRIANKYGVKITQLCKKNAIKHSTPLRIGQRLVVF</sequence>
<protein>
    <submittedName>
        <fullName evidence="4">LysM domain-containing protein</fullName>
    </submittedName>
</protein>
<dbReference type="Gene3D" id="3.10.350.10">
    <property type="entry name" value="LysM domain"/>
    <property type="match status" value="1"/>
</dbReference>
<dbReference type="InterPro" id="IPR018392">
    <property type="entry name" value="LysM"/>
</dbReference>
<dbReference type="InterPro" id="IPR011055">
    <property type="entry name" value="Dup_hybrid_motif"/>
</dbReference>
<feature type="domain" description="LysM" evidence="3">
    <location>
        <begin position="273"/>
        <end position="317"/>
    </location>
</feature>
<dbReference type="SUPFAM" id="SSF51261">
    <property type="entry name" value="Duplicated hybrid motif"/>
    <property type="match status" value="1"/>
</dbReference>
<keyword evidence="1 2" id="KW-0732">Signal</keyword>
<feature type="signal peptide" evidence="2">
    <location>
        <begin position="1"/>
        <end position="26"/>
    </location>
</feature>
<dbReference type="PANTHER" id="PTHR21666:SF289">
    <property type="entry name" value="L-ALA--D-GLU ENDOPEPTIDASE"/>
    <property type="match status" value="1"/>
</dbReference>
<dbReference type="InterPro" id="IPR036779">
    <property type="entry name" value="LysM_dom_sf"/>
</dbReference>
<proteinExistence type="predicted"/>
<comment type="caution">
    <text evidence="4">The sequence shown here is derived from an EMBL/GenBank/DDBJ whole genome shotgun (WGS) entry which is preliminary data.</text>
</comment>
<keyword evidence="5" id="KW-1185">Reference proteome</keyword>
<reference evidence="4 5" key="1">
    <citation type="submission" date="2019-02" db="EMBL/GenBank/DDBJ databases">
        <title>Genomic Encyclopedia of Type Strains, Phase IV (KMG-IV): sequencing the most valuable type-strain genomes for metagenomic binning, comparative biology and taxonomic classification.</title>
        <authorList>
            <person name="Goeker M."/>
        </authorList>
    </citation>
    <scope>NUCLEOTIDE SEQUENCE [LARGE SCALE GENOMIC DNA]</scope>
    <source>
        <strain evidence="4 5">DSM 17196</strain>
    </source>
</reference>
<dbReference type="PROSITE" id="PS51782">
    <property type="entry name" value="LYSM"/>
    <property type="match status" value="1"/>
</dbReference>
<dbReference type="SUPFAM" id="SSF54106">
    <property type="entry name" value="LysM domain"/>
    <property type="match status" value="1"/>
</dbReference>
<dbReference type="Gene3D" id="2.70.70.10">
    <property type="entry name" value="Glucose Permease (Domain IIA)"/>
    <property type="match status" value="1"/>
</dbReference>
<evidence type="ECO:0000256" key="2">
    <source>
        <dbReference type="SAM" id="SignalP"/>
    </source>
</evidence>
<gene>
    <name evidence="4" type="ORF">EV197_2364</name>
</gene>
<dbReference type="CDD" id="cd12797">
    <property type="entry name" value="M23_peptidase"/>
    <property type="match status" value="1"/>
</dbReference>